<dbReference type="AlphaFoldDB" id="A0A2A5JTK7"/>
<dbReference type="Proteomes" id="UP000228621">
    <property type="component" value="Unassembled WGS sequence"/>
</dbReference>
<gene>
    <name evidence="2" type="ORF">CEX98_05310</name>
</gene>
<dbReference type="RefSeq" id="WP_099641075.1">
    <property type="nucleotide sequence ID" value="NZ_JAQPZX010000038.1"/>
</dbReference>
<keyword evidence="3" id="KW-1185">Reference proteome</keyword>
<dbReference type="Gene3D" id="1.20.120.520">
    <property type="entry name" value="nmb1532 protein domain like"/>
    <property type="match status" value="1"/>
</dbReference>
<protein>
    <submittedName>
        <fullName evidence="2">Hemerythrin</fullName>
    </submittedName>
</protein>
<proteinExistence type="predicted"/>
<evidence type="ECO:0000259" key="1">
    <source>
        <dbReference type="Pfam" id="PF01814"/>
    </source>
</evidence>
<dbReference type="EMBL" id="NKHF01000024">
    <property type="protein sequence ID" value="PCK32812.1"/>
    <property type="molecule type" value="Genomic_DNA"/>
</dbReference>
<organism evidence="2 3">
    <name type="scientific">Pseudoalteromonas piscicida</name>
    <dbReference type="NCBI Taxonomy" id="43662"/>
    <lineage>
        <taxon>Bacteria</taxon>
        <taxon>Pseudomonadati</taxon>
        <taxon>Pseudomonadota</taxon>
        <taxon>Gammaproteobacteria</taxon>
        <taxon>Alteromonadales</taxon>
        <taxon>Pseudoalteromonadaceae</taxon>
        <taxon>Pseudoalteromonas</taxon>
    </lineage>
</organism>
<dbReference type="CDD" id="cd12108">
    <property type="entry name" value="Hr-like"/>
    <property type="match status" value="1"/>
</dbReference>
<dbReference type="InterPro" id="IPR012312">
    <property type="entry name" value="Hemerythrin-like"/>
</dbReference>
<accession>A0A2A5JTK7</accession>
<name>A0A2A5JTK7_PSEO7</name>
<dbReference type="OrthoDB" id="5523420at2"/>
<comment type="caution">
    <text evidence="2">The sequence shown here is derived from an EMBL/GenBank/DDBJ whole genome shotgun (WGS) entry which is preliminary data.</text>
</comment>
<dbReference type="Pfam" id="PF01814">
    <property type="entry name" value="Hemerythrin"/>
    <property type="match status" value="1"/>
</dbReference>
<evidence type="ECO:0000313" key="2">
    <source>
        <dbReference type="EMBL" id="PCK32812.1"/>
    </source>
</evidence>
<dbReference type="PANTHER" id="PTHR35585">
    <property type="entry name" value="HHE DOMAIN PROTEIN (AFU_ORTHOLOGUE AFUA_4G00730)"/>
    <property type="match status" value="1"/>
</dbReference>
<feature type="domain" description="Hemerythrin-like" evidence="1">
    <location>
        <begin position="4"/>
        <end position="119"/>
    </location>
</feature>
<sequence>MEIFTAIKQDHDHQRTLLSMLEDTSGDSLVRKKYYNELKDALAAHAIAEERYFYAPLMKSDMTIEDSRHGIAEHHEIDELIEALDNTQFSDPSWLVTLKKLKDKVEHHLADEERAFFQRAGKVLNNSEKSQLADEYQQEMQAQR</sequence>
<reference evidence="3" key="1">
    <citation type="journal article" date="2019" name="Genome Announc.">
        <title>Draft Genome Sequence of Pseudoalteromonas piscicida Strain 36Y ROTHPW, an Hypersaline Seawater Isolate from the South Coast of Sonora, Mexico.</title>
        <authorList>
            <person name="Sanchez-Diaz R."/>
            <person name="Molina-Garza Z.J."/>
            <person name="Cruz-Suarez L.E."/>
            <person name="Selvin J."/>
            <person name="Kiran G.S."/>
            <person name="Ibarra-Gamez J.C."/>
            <person name="Gomez-Gil B."/>
            <person name="Galaviz-Silva L."/>
        </authorList>
    </citation>
    <scope>NUCLEOTIDE SEQUENCE [LARGE SCALE GENOMIC DNA]</scope>
    <source>
        <strain evidence="3">36Y_RITHPW</strain>
    </source>
</reference>
<evidence type="ECO:0000313" key="3">
    <source>
        <dbReference type="Proteomes" id="UP000228621"/>
    </source>
</evidence>
<dbReference type="PANTHER" id="PTHR35585:SF1">
    <property type="entry name" value="HHE DOMAIN PROTEIN (AFU_ORTHOLOGUE AFUA_4G00730)"/>
    <property type="match status" value="1"/>
</dbReference>